<dbReference type="Pfam" id="PF00005">
    <property type="entry name" value="ABC_tran"/>
    <property type="match status" value="1"/>
</dbReference>
<evidence type="ECO:0000256" key="3">
    <source>
        <dbReference type="ARBA" id="ARBA00022448"/>
    </source>
</evidence>
<dbReference type="GO" id="GO:0016887">
    <property type="term" value="F:ATP hydrolysis activity"/>
    <property type="evidence" value="ECO:0007669"/>
    <property type="project" value="InterPro"/>
</dbReference>
<evidence type="ECO:0000259" key="9">
    <source>
        <dbReference type="PROSITE" id="PS50893"/>
    </source>
</evidence>
<sequence>MGGGWTVNEPLLRISALRKAYGSRLVLRSIDLEVAEHQVVCLIGGSGSGKSTLLRCIDLLDVVDDGTIHLGGTELTDPRLDANLARRRIGIVFQAYNLFPHLNVLDNITLAPRQVHKVPRRQAEESARELLARLGLADKAHDYPERLSGGQQQRAAIARALATDPQVLLFDEITSALDPELVGEVLDVVTDLKERGLTILMATHEMGFARQAADQVCFLQDGVIREQGTAEQVFTDPRHESTRRFLSRVLER</sequence>
<evidence type="ECO:0000256" key="8">
    <source>
        <dbReference type="ARBA" id="ARBA00023136"/>
    </source>
</evidence>
<dbReference type="GO" id="GO:0005524">
    <property type="term" value="F:ATP binding"/>
    <property type="evidence" value="ECO:0007669"/>
    <property type="project" value="UniProtKB-KW"/>
</dbReference>
<dbReference type="InterPro" id="IPR050086">
    <property type="entry name" value="MetN_ABC_transporter-like"/>
</dbReference>
<dbReference type="STRING" id="1428652.BIV24_04050"/>
<evidence type="ECO:0000256" key="7">
    <source>
        <dbReference type="ARBA" id="ARBA00022970"/>
    </source>
</evidence>
<evidence type="ECO:0000313" key="10">
    <source>
        <dbReference type="EMBL" id="OIJ99711.1"/>
    </source>
</evidence>
<dbReference type="GO" id="GO:0005886">
    <property type="term" value="C:plasma membrane"/>
    <property type="evidence" value="ECO:0007669"/>
    <property type="project" value="UniProtKB-SubCell"/>
</dbReference>
<dbReference type="EMBL" id="MLYP01000008">
    <property type="protein sequence ID" value="OIJ99711.1"/>
    <property type="molecule type" value="Genomic_DNA"/>
</dbReference>
<evidence type="ECO:0000256" key="1">
    <source>
        <dbReference type="ARBA" id="ARBA00004202"/>
    </source>
</evidence>
<evidence type="ECO:0000256" key="6">
    <source>
        <dbReference type="ARBA" id="ARBA00022840"/>
    </source>
</evidence>
<protein>
    <submittedName>
        <fullName evidence="10">Peptide ABC transporter ATP-binding protein</fullName>
    </submittedName>
</protein>
<dbReference type="PANTHER" id="PTHR43166">
    <property type="entry name" value="AMINO ACID IMPORT ATP-BINDING PROTEIN"/>
    <property type="match status" value="1"/>
</dbReference>
<keyword evidence="3" id="KW-0813">Transport</keyword>
<dbReference type="PIRSF" id="PIRSF039085">
    <property type="entry name" value="ABC_ATPase_HisP"/>
    <property type="match status" value="1"/>
</dbReference>
<feature type="domain" description="ABC transporter" evidence="9">
    <location>
        <begin position="12"/>
        <end position="246"/>
    </location>
</feature>
<evidence type="ECO:0000256" key="2">
    <source>
        <dbReference type="ARBA" id="ARBA00005417"/>
    </source>
</evidence>
<comment type="similarity">
    <text evidence="2">Belongs to the ABC transporter superfamily.</text>
</comment>
<dbReference type="InterPro" id="IPR027417">
    <property type="entry name" value="P-loop_NTPase"/>
</dbReference>
<dbReference type="Proteomes" id="UP000179935">
    <property type="component" value="Unassembled WGS sequence"/>
</dbReference>
<dbReference type="InterPro" id="IPR003593">
    <property type="entry name" value="AAA+_ATPase"/>
</dbReference>
<keyword evidence="5" id="KW-0547">Nucleotide-binding</keyword>
<keyword evidence="8" id="KW-0472">Membrane</keyword>
<evidence type="ECO:0000256" key="4">
    <source>
        <dbReference type="ARBA" id="ARBA00022475"/>
    </source>
</evidence>
<dbReference type="InterPro" id="IPR017871">
    <property type="entry name" value="ABC_transporter-like_CS"/>
</dbReference>
<evidence type="ECO:0000256" key="5">
    <source>
        <dbReference type="ARBA" id="ARBA00022741"/>
    </source>
</evidence>
<keyword evidence="11" id="KW-1185">Reference proteome</keyword>
<organism evidence="10 11">
    <name type="scientific">Streptomyces colonosanans</name>
    <dbReference type="NCBI Taxonomy" id="1428652"/>
    <lineage>
        <taxon>Bacteria</taxon>
        <taxon>Bacillati</taxon>
        <taxon>Actinomycetota</taxon>
        <taxon>Actinomycetes</taxon>
        <taxon>Kitasatosporales</taxon>
        <taxon>Streptomycetaceae</taxon>
        <taxon>Streptomyces</taxon>
    </lineage>
</organism>
<dbReference type="GO" id="GO:0015424">
    <property type="term" value="F:ABC-type amino acid transporter activity"/>
    <property type="evidence" value="ECO:0007669"/>
    <property type="project" value="InterPro"/>
</dbReference>
<accession>A0A1S2Q0S3</accession>
<dbReference type="PANTHER" id="PTHR43166:SF9">
    <property type="entry name" value="GLUTAMATE_ASPARTATE IMPORT ATP-BINDING PROTEIN GLTL"/>
    <property type="match status" value="1"/>
</dbReference>
<dbReference type="SMART" id="SM00382">
    <property type="entry name" value="AAA"/>
    <property type="match status" value="1"/>
</dbReference>
<keyword evidence="6 10" id="KW-0067">ATP-binding</keyword>
<dbReference type="Gene3D" id="3.40.50.300">
    <property type="entry name" value="P-loop containing nucleotide triphosphate hydrolases"/>
    <property type="match status" value="1"/>
</dbReference>
<name>A0A1S2Q0S3_9ACTN</name>
<keyword evidence="7" id="KW-0029">Amino-acid transport</keyword>
<dbReference type="InterPro" id="IPR003439">
    <property type="entry name" value="ABC_transporter-like_ATP-bd"/>
</dbReference>
<evidence type="ECO:0000313" key="11">
    <source>
        <dbReference type="Proteomes" id="UP000179935"/>
    </source>
</evidence>
<dbReference type="PROSITE" id="PS00211">
    <property type="entry name" value="ABC_TRANSPORTER_1"/>
    <property type="match status" value="1"/>
</dbReference>
<dbReference type="OrthoDB" id="9802264at2"/>
<reference evidence="10 11" key="1">
    <citation type="submission" date="2016-10" db="EMBL/GenBank/DDBJ databases">
        <title>Genome sequence of Streptomyces sp. MUSC 93.</title>
        <authorList>
            <person name="Lee L.-H."/>
            <person name="Ser H.-L."/>
            <person name="Law J.W.-F."/>
        </authorList>
    </citation>
    <scope>NUCLEOTIDE SEQUENCE [LARGE SCALE GENOMIC DNA]</scope>
    <source>
        <strain evidence="10 11">MUSC 93</strain>
    </source>
</reference>
<dbReference type="InterPro" id="IPR030679">
    <property type="entry name" value="ABC_ATPase_HisP-typ"/>
</dbReference>
<comment type="caution">
    <text evidence="10">The sequence shown here is derived from an EMBL/GenBank/DDBJ whole genome shotgun (WGS) entry which is preliminary data.</text>
</comment>
<keyword evidence="4" id="KW-1003">Cell membrane</keyword>
<dbReference type="AlphaFoldDB" id="A0A1S2Q0S3"/>
<comment type="subcellular location">
    <subcellularLocation>
        <location evidence="1">Cell membrane</location>
        <topology evidence="1">Peripheral membrane protein</topology>
    </subcellularLocation>
</comment>
<gene>
    <name evidence="10" type="ORF">BIV24_04050</name>
</gene>
<proteinExistence type="inferred from homology"/>
<dbReference type="PROSITE" id="PS50893">
    <property type="entry name" value="ABC_TRANSPORTER_2"/>
    <property type="match status" value="1"/>
</dbReference>
<dbReference type="SUPFAM" id="SSF52540">
    <property type="entry name" value="P-loop containing nucleoside triphosphate hydrolases"/>
    <property type="match status" value="1"/>
</dbReference>